<keyword evidence="10" id="KW-0282">Flagellum</keyword>
<dbReference type="KEGG" id="geh:HYN69_15165"/>
<evidence type="ECO:0000256" key="5">
    <source>
        <dbReference type="ARBA" id="ARBA00022525"/>
    </source>
</evidence>
<dbReference type="GO" id="GO:0009424">
    <property type="term" value="C:bacterial-type flagellum hook"/>
    <property type="evidence" value="ECO:0007669"/>
    <property type="project" value="InterPro"/>
</dbReference>
<evidence type="ECO:0000256" key="6">
    <source>
        <dbReference type="ARBA" id="ARBA00023143"/>
    </source>
</evidence>
<evidence type="ECO:0000256" key="2">
    <source>
        <dbReference type="ARBA" id="ARBA00004613"/>
    </source>
</evidence>
<evidence type="ECO:0000259" key="8">
    <source>
        <dbReference type="Pfam" id="PF06429"/>
    </source>
</evidence>
<comment type="similarity">
    <text evidence="3">Belongs to the flagella basal body rod proteins family.</text>
</comment>
<evidence type="ECO:0000313" key="11">
    <source>
        <dbReference type="Proteomes" id="UP000244496"/>
    </source>
</evidence>
<feature type="domain" description="Flagellar hook-associated protein FlgK helical" evidence="9">
    <location>
        <begin position="98"/>
        <end position="324"/>
    </location>
</feature>
<dbReference type="SUPFAM" id="SSF64518">
    <property type="entry name" value="Phase 1 flagellin"/>
    <property type="match status" value="2"/>
</dbReference>
<proteinExistence type="inferred from homology"/>
<feature type="domain" description="Flagellar basal-body/hook protein C-terminal" evidence="8">
    <location>
        <begin position="1319"/>
        <end position="1354"/>
    </location>
</feature>
<dbReference type="GO" id="GO:0009425">
    <property type="term" value="C:bacterial-type flagellum basal body"/>
    <property type="evidence" value="ECO:0007669"/>
    <property type="project" value="UniProtKB-SubCell"/>
</dbReference>
<name>A0A2S0UPE5_9RHOB</name>
<dbReference type="EMBL" id="CP028918">
    <property type="protein sequence ID" value="AWB49660.1"/>
    <property type="molecule type" value="Genomic_DNA"/>
</dbReference>
<reference evidence="10 11" key="1">
    <citation type="submission" date="2018-04" db="EMBL/GenBank/DDBJ databases">
        <title>Genome sequencing of Gemmobacter.</title>
        <authorList>
            <person name="Yi H."/>
            <person name="Baek M.-G."/>
        </authorList>
    </citation>
    <scope>NUCLEOTIDE SEQUENCE [LARGE SCALE GENOMIC DNA]</scope>
    <source>
        <strain evidence="10 11">HYN0069</strain>
    </source>
</reference>
<dbReference type="Proteomes" id="UP000244496">
    <property type="component" value="Chromosome"/>
</dbReference>
<evidence type="ECO:0000256" key="4">
    <source>
        <dbReference type="ARBA" id="ARBA00016244"/>
    </source>
</evidence>
<dbReference type="InterPro" id="IPR001444">
    <property type="entry name" value="Flag_bb_rod_N"/>
</dbReference>
<dbReference type="GO" id="GO:0044780">
    <property type="term" value="P:bacterial-type flagellum assembly"/>
    <property type="evidence" value="ECO:0007669"/>
    <property type="project" value="InterPro"/>
</dbReference>
<dbReference type="Pfam" id="PF06429">
    <property type="entry name" value="Flg_bbr_C"/>
    <property type="match status" value="1"/>
</dbReference>
<keyword evidence="6" id="KW-0975">Bacterial flagellum</keyword>
<evidence type="ECO:0000259" key="9">
    <source>
        <dbReference type="Pfam" id="PF22638"/>
    </source>
</evidence>
<dbReference type="PANTHER" id="PTHR30033:SF2">
    <property type="entry name" value="FLAGELLAR HOOK PROTEIN"/>
    <property type="match status" value="1"/>
</dbReference>
<dbReference type="InterPro" id="IPR053927">
    <property type="entry name" value="FlgK_helical"/>
</dbReference>
<evidence type="ECO:0000256" key="1">
    <source>
        <dbReference type="ARBA" id="ARBA00004117"/>
    </source>
</evidence>
<dbReference type="GO" id="GO:0005198">
    <property type="term" value="F:structural molecule activity"/>
    <property type="evidence" value="ECO:0007669"/>
    <property type="project" value="InterPro"/>
</dbReference>
<dbReference type="InterPro" id="IPR002371">
    <property type="entry name" value="FlgK"/>
</dbReference>
<evidence type="ECO:0000256" key="3">
    <source>
        <dbReference type="ARBA" id="ARBA00009677"/>
    </source>
</evidence>
<dbReference type="Pfam" id="PF22638">
    <property type="entry name" value="FlgK_D1"/>
    <property type="match status" value="1"/>
</dbReference>
<evidence type="ECO:0000259" key="7">
    <source>
        <dbReference type="Pfam" id="PF00460"/>
    </source>
</evidence>
<dbReference type="PANTHER" id="PTHR30033">
    <property type="entry name" value="FLAGELLAR HOOK-ASSOCIATED PROTEIN 1"/>
    <property type="match status" value="1"/>
</dbReference>
<evidence type="ECO:0000313" key="10">
    <source>
        <dbReference type="EMBL" id="AWB49660.1"/>
    </source>
</evidence>
<accession>A0A2S0UPE5</accession>
<feature type="domain" description="Flagellar basal body rod protein N-terminal" evidence="7">
    <location>
        <begin position="5"/>
        <end position="35"/>
    </location>
</feature>
<keyword evidence="10" id="KW-0966">Cell projection</keyword>
<protein>
    <recommendedName>
        <fullName evidence="4">Flagellar hook-associated protein 1</fullName>
    </recommendedName>
</protein>
<dbReference type="OrthoDB" id="7181295at2"/>
<keyword evidence="10" id="KW-0969">Cilium</keyword>
<keyword evidence="11" id="KW-1185">Reference proteome</keyword>
<dbReference type="Pfam" id="PF00460">
    <property type="entry name" value="Flg_bb_rod"/>
    <property type="match status" value="1"/>
</dbReference>
<comment type="subcellular location">
    <subcellularLocation>
        <location evidence="1">Bacterial flagellum basal body</location>
    </subcellularLocation>
    <subcellularLocation>
        <location evidence="2">Secreted</location>
    </subcellularLocation>
</comment>
<dbReference type="GO" id="GO:0005576">
    <property type="term" value="C:extracellular region"/>
    <property type="evidence" value="ECO:0007669"/>
    <property type="project" value="UniProtKB-SubCell"/>
</dbReference>
<dbReference type="RefSeq" id="WP_108436477.1">
    <property type="nucleotide sequence ID" value="NZ_CP028918.1"/>
</dbReference>
<organism evidence="10 11">
    <name type="scientific">Paragemmobacter aquarius</name>
    <dbReference type="NCBI Taxonomy" id="2169400"/>
    <lineage>
        <taxon>Bacteria</taxon>
        <taxon>Pseudomonadati</taxon>
        <taxon>Pseudomonadota</taxon>
        <taxon>Alphaproteobacteria</taxon>
        <taxon>Rhodobacterales</taxon>
        <taxon>Paracoccaceae</taxon>
        <taxon>Paragemmobacter</taxon>
    </lineage>
</organism>
<gene>
    <name evidence="10" type="ORF">HYN69_15165</name>
</gene>
<keyword evidence="5" id="KW-0964">Secreted</keyword>
<sequence length="1356" mass="135453">MSNIMDIARSSIAAYRTALGITGENIANVNTEGYRRRDVTTTQIGGAKTSVTTLATGGQGVQVDQIRRAFDSLLAGRLRNATGDMSAATVAVDAAKAVEAQLLPNSGGIDAALEDFFGAMGSLASSPADTALRRVAIESGRTLASAFQNVAGGLMRLRDDTVNAVQMTAASLGTDLNALNELQQRFSSNTGTVGAMNPLHDERDRLLGDIASKIGVTVELDAIGRARVTLGTGGGGPELLGQNGPATITADADPDLTLHIALNGTMRDTRMIGSGELGGYRAALGGIDRALAEVDSLARKMAGEMNAVHRVGLDLTGAPGGDMFSLDNWSVTRAAGNQGFARAEITPNGPDITGPVTLIRDAAAGVWRAEDAAGTVLGSADKLLVLPNLTITLEGDAANGDRFTLNPTSGKAVNMRFLPAIPERLAASVATLVAPSPGNSGSATVAMAPTTVARPALPVLSDLLANAADAASAVTLRSAGVVGYIPAGSSTATLASLGAQATADFSAAASPASLTVTANGTATTLDLTTLSDGTPRPGSYTLSDIATALNDGRMTGPNGETLANLGMSASSTGGTLTLALNSGNFTAASLDTSAATLTPAAPQGGTMQIFTREGRQIAGTPMAPAEIALLFTPQNGFLPGAQYNTAYLNSGYRGLTLGATSGSGQQSLSVQPGGITTWTGFTPAPASAAQAIGIDTGLGLPLSLTLPQGGTAQRLARIVGAAVPGLTATAQTTATLTATTDGRVSFKLAGQNLTPLAVSGDVAGGRLDSLALAVNALTGSTGITAQLSPDGTRLMLTEATGENIILTGVTHSTGGSLSLHSADAQGQPLGAATTLGAGRENARITGQTTLTRDTAFAVTSSGTRRDSAVDATAGGLIARSTSAAGAVSALTFTLDPAFDAPAPALAPALAGPTSFNLTLGGRSVTLATATATTAADVAGGLAALLRKDMPQAGLVGGQVGTLPAEGATTLVQVDGQDYTLRMTNGTVTVTGPEATRLTASFGPDRRLNLTVQGGMTDASMITVPAGANGAAFGLSPAQGPYGTLTGLAATGPFPATIDLDIGGTRHSLTVTAGPIVSLPTGFPGSVTTSNGAITLAVFSREGPVRVLPGAEAAGFATLGAAVTVSGATLTATASDGTPLAIGTATTALAGQRVSLGNLPPEDLIVVMTGTGTLRMAGSLTAGTLPASPPAVELRVTDAATRRVELFDLASGHSIGTRTLDASGGAVIGGLSISLGGNPVTGDGFLLTANTDGRNDGRALDAILSLRFPDAKSGKGGFARILSDLQSEVGTRAAAADTKLKSDTAIHDTVRRADAAQGAVDLDREAARLLELQQAYQASAQIMTVAKDLFDTLLRSI</sequence>
<dbReference type="InterPro" id="IPR010930">
    <property type="entry name" value="Flg_bb/hook_C_dom"/>
</dbReference>